<dbReference type="GO" id="GO:0006354">
    <property type="term" value="P:DNA-templated transcription elongation"/>
    <property type="evidence" value="ECO:0007669"/>
    <property type="project" value="InterPro"/>
</dbReference>
<evidence type="ECO:0000256" key="3">
    <source>
        <dbReference type="ARBA" id="ARBA00023163"/>
    </source>
</evidence>
<dbReference type="EMBL" id="ARPM03000192">
    <property type="protein sequence ID" value="ETZ04489.1"/>
    <property type="molecule type" value="Genomic_DNA"/>
</dbReference>
<dbReference type="InterPro" id="IPR006645">
    <property type="entry name" value="NGN-like_dom"/>
</dbReference>
<keyword evidence="1" id="KW-0889">Transcription antitermination</keyword>
<evidence type="ECO:0000256" key="2">
    <source>
        <dbReference type="ARBA" id="ARBA00023015"/>
    </source>
</evidence>
<keyword evidence="6" id="KW-1185">Reference proteome</keyword>
<dbReference type="SUPFAM" id="SSF50104">
    <property type="entry name" value="Translation proteins SH3-like domain"/>
    <property type="match status" value="1"/>
</dbReference>
<evidence type="ECO:0000313" key="6">
    <source>
        <dbReference type="Proteomes" id="UP000026922"/>
    </source>
</evidence>
<dbReference type="InterPro" id="IPR036735">
    <property type="entry name" value="NGN_dom_sf"/>
</dbReference>
<evidence type="ECO:0000256" key="1">
    <source>
        <dbReference type="ARBA" id="ARBA00022814"/>
    </source>
</evidence>
<sequence>MSAPNRFQDLTRKQLVSARSVLNIHDDARIQEADDVQSLKDEGCITWCVAHTQPLKELVAQQHLLDQGFEVYMPRFKKTVRHARKVEEKLAPLFPRYIFVGMDLSSARWRSVNSTRGISHLLMSNGLKPATIPTRIINDLHAQEIGDGIVPVASLVSFVKGEKVRIVEGAFADQTAIFESMDDKSRVQLLLTFMGREMKMTLPTYAVEAA</sequence>
<evidence type="ECO:0000313" key="5">
    <source>
        <dbReference type="EMBL" id="ETZ04489.1"/>
    </source>
</evidence>
<dbReference type="CDD" id="cd09892">
    <property type="entry name" value="NGN_SP_RfaH"/>
    <property type="match status" value="1"/>
</dbReference>
<protein>
    <submittedName>
        <fullName evidence="5">Transcription antitermination protein RfaH</fullName>
    </submittedName>
</protein>
<evidence type="ECO:0000259" key="4">
    <source>
        <dbReference type="SMART" id="SM00738"/>
    </source>
</evidence>
<name>A0A061JHT8_9PROT</name>
<dbReference type="Proteomes" id="UP000026922">
    <property type="component" value="Unassembled WGS sequence"/>
</dbReference>
<gene>
    <name evidence="5" type="ORF">K737_301105</name>
</gene>
<dbReference type="SMART" id="SM00738">
    <property type="entry name" value="NGN"/>
    <property type="match status" value="1"/>
</dbReference>
<dbReference type="PANTHER" id="PTHR30265:SF7">
    <property type="entry name" value="TRANSCRIPTION ANTITERMINATION PROTEIN RFAH"/>
    <property type="match status" value="1"/>
</dbReference>
<proteinExistence type="predicted"/>
<dbReference type="AlphaFoldDB" id="A0A061JHT8"/>
<accession>A0A061JHT8</accession>
<organism evidence="5 6">
    <name type="scientific">Holospora undulata HU1</name>
    <dbReference type="NCBI Taxonomy" id="1321371"/>
    <lineage>
        <taxon>Bacteria</taxon>
        <taxon>Pseudomonadati</taxon>
        <taxon>Pseudomonadota</taxon>
        <taxon>Alphaproteobacteria</taxon>
        <taxon>Holosporales</taxon>
        <taxon>Holosporaceae</taxon>
        <taxon>Holospora</taxon>
    </lineage>
</organism>
<dbReference type="InterPro" id="IPR008991">
    <property type="entry name" value="Translation_prot_SH3-like_sf"/>
</dbReference>
<dbReference type="InterPro" id="IPR043425">
    <property type="entry name" value="NusG-like"/>
</dbReference>
<keyword evidence="3" id="KW-0804">Transcription</keyword>
<keyword evidence="2" id="KW-0805">Transcription regulation</keyword>
<dbReference type="SUPFAM" id="SSF82679">
    <property type="entry name" value="N-utilization substance G protein NusG, N-terminal domain"/>
    <property type="match status" value="1"/>
</dbReference>
<feature type="domain" description="NusG-like N-terminal" evidence="4">
    <location>
        <begin position="44"/>
        <end position="144"/>
    </location>
</feature>
<reference evidence="5 6" key="1">
    <citation type="journal article" date="2013" name="Genome Announc.">
        <title>Draft Genome Sequence of Holospora undulata Strain HU1, a Micronucleus-Specific Symbiont of the Ciliate Paramecium caudatum.</title>
        <authorList>
            <person name="Dohra H."/>
            <person name="Suzuki H."/>
            <person name="Suzuki T."/>
            <person name="Tanaka K."/>
            <person name="Fujishima M."/>
        </authorList>
    </citation>
    <scope>NUCLEOTIDE SEQUENCE [LARGE SCALE GENOMIC DNA]</scope>
    <source>
        <strain evidence="5 6">HU1</strain>
    </source>
</reference>
<dbReference type="PANTHER" id="PTHR30265">
    <property type="entry name" value="RHO-INTERACTING TRANSCRIPTION TERMINATION FACTOR NUSG"/>
    <property type="match status" value="1"/>
</dbReference>
<dbReference type="Pfam" id="PF02357">
    <property type="entry name" value="NusG"/>
    <property type="match status" value="1"/>
</dbReference>
<comment type="caution">
    <text evidence="5">The sequence shown here is derived from an EMBL/GenBank/DDBJ whole genome shotgun (WGS) entry which is preliminary data.</text>
</comment>
<dbReference type="GO" id="GO:0005829">
    <property type="term" value="C:cytosol"/>
    <property type="evidence" value="ECO:0007669"/>
    <property type="project" value="TreeGrafter"/>
</dbReference>
<dbReference type="GO" id="GO:0031564">
    <property type="term" value="P:transcription antitermination"/>
    <property type="evidence" value="ECO:0007669"/>
    <property type="project" value="UniProtKB-KW"/>
</dbReference>
<dbReference type="Gene3D" id="3.30.70.940">
    <property type="entry name" value="NusG, N-terminal domain"/>
    <property type="match status" value="1"/>
</dbReference>
<dbReference type="CDD" id="cd06091">
    <property type="entry name" value="KOW_NusG"/>
    <property type="match status" value="1"/>
</dbReference>